<name>A0A315ZX80_9ACTN</name>
<feature type="transmembrane region" description="Helical" evidence="1">
    <location>
        <begin position="31"/>
        <end position="49"/>
    </location>
</feature>
<evidence type="ECO:0000256" key="1">
    <source>
        <dbReference type="SAM" id="Phobius"/>
    </source>
</evidence>
<keyword evidence="3" id="KW-1185">Reference proteome</keyword>
<keyword evidence="1" id="KW-0472">Membrane</keyword>
<proteinExistence type="predicted"/>
<reference evidence="2 3" key="1">
    <citation type="submission" date="2018-03" db="EMBL/GenBank/DDBJ databases">
        <title>Genomic Encyclopedia of Archaeal and Bacterial Type Strains, Phase II (KMG-II): from individual species to whole genera.</title>
        <authorList>
            <person name="Goeker M."/>
        </authorList>
    </citation>
    <scope>NUCLEOTIDE SEQUENCE [LARGE SCALE GENOMIC DNA]</scope>
    <source>
        <strain evidence="2 3">DSM 44889</strain>
    </source>
</reference>
<evidence type="ECO:0000313" key="2">
    <source>
        <dbReference type="EMBL" id="PWJ49842.1"/>
    </source>
</evidence>
<dbReference type="Pfam" id="PF06496">
    <property type="entry name" value="DUF1097"/>
    <property type="match status" value="1"/>
</dbReference>
<keyword evidence="1" id="KW-0812">Transmembrane</keyword>
<dbReference type="EMBL" id="QGDQ01000024">
    <property type="protein sequence ID" value="PWJ49842.1"/>
    <property type="molecule type" value="Genomic_DNA"/>
</dbReference>
<sequence>MKRLLALGISIGVLAGILTWVGFSLPEAGTTAAVLVVWVGFAAWAMFYAAGGGTGGLGKTVASTLSGVVWGWLIIQAATAAMSGNAAVLGLAVAIGAFGMCVQAAWKPLAFIPGAFVGAACFFGTGASGAAVLASVVSLVVGALLAFASEKGADVIEPLLGKKAAPTPVAHRHA</sequence>
<keyword evidence="1" id="KW-1133">Transmembrane helix</keyword>
<feature type="transmembrane region" description="Helical" evidence="1">
    <location>
        <begin position="87"/>
        <end position="106"/>
    </location>
</feature>
<evidence type="ECO:0000313" key="3">
    <source>
        <dbReference type="Proteomes" id="UP000245469"/>
    </source>
</evidence>
<organism evidence="2 3">
    <name type="scientific">Quadrisphaera granulorum</name>
    <dbReference type="NCBI Taxonomy" id="317664"/>
    <lineage>
        <taxon>Bacteria</taxon>
        <taxon>Bacillati</taxon>
        <taxon>Actinomycetota</taxon>
        <taxon>Actinomycetes</taxon>
        <taxon>Kineosporiales</taxon>
        <taxon>Kineosporiaceae</taxon>
        <taxon>Quadrisphaera</taxon>
    </lineage>
</organism>
<dbReference type="AlphaFoldDB" id="A0A315ZX80"/>
<dbReference type="OrthoDB" id="8588554at2"/>
<dbReference type="InterPro" id="IPR009476">
    <property type="entry name" value="DUF1097"/>
</dbReference>
<dbReference type="RefSeq" id="WP_109775695.1">
    <property type="nucleotide sequence ID" value="NZ_QGDQ01000024.1"/>
</dbReference>
<comment type="caution">
    <text evidence="2">The sequence shown here is derived from an EMBL/GenBank/DDBJ whole genome shotgun (WGS) entry which is preliminary data.</text>
</comment>
<dbReference type="Proteomes" id="UP000245469">
    <property type="component" value="Unassembled WGS sequence"/>
</dbReference>
<protein>
    <submittedName>
        <fullName evidence="2">Uncharacterized protein DUF1097</fullName>
    </submittedName>
</protein>
<feature type="transmembrane region" description="Helical" evidence="1">
    <location>
        <begin position="115"/>
        <end position="148"/>
    </location>
</feature>
<gene>
    <name evidence="2" type="ORF">BXY45_1248</name>
</gene>
<accession>A0A315ZX80</accession>
<feature type="transmembrane region" description="Helical" evidence="1">
    <location>
        <begin position="61"/>
        <end position="81"/>
    </location>
</feature>